<protein>
    <submittedName>
        <fullName evidence="2">STAS domain-containing protein</fullName>
    </submittedName>
</protein>
<dbReference type="AlphaFoldDB" id="A0A0J8V9Z9"/>
<comment type="caution">
    <text evidence="2">The sequence shown here is derived from an EMBL/GenBank/DDBJ whole genome shotgun (WGS) entry which is preliminary data.</text>
</comment>
<dbReference type="InterPro" id="IPR002645">
    <property type="entry name" value="STAS_dom"/>
</dbReference>
<dbReference type="Pfam" id="PF13466">
    <property type="entry name" value="STAS_2"/>
    <property type="match status" value="1"/>
</dbReference>
<keyword evidence="3" id="KW-1185">Reference proteome</keyword>
<dbReference type="CDD" id="cd07043">
    <property type="entry name" value="STAS_anti-anti-sigma_factors"/>
    <property type="match status" value="1"/>
</dbReference>
<proteinExistence type="predicted"/>
<organism evidence="2 3">
    <name type="scientific">Photobacterium swingsii</name>
    <dbReference type="NCBI Taxonomy" id="680026"/>
    <lineage>
        <taxon>Bacteria</taxon>
        <taxon>Pseudomonadati</taxon>
        <taxon>Pseudomonadota</taxon>
        <taxon>Gammaproteobacteria</taxon>
        <taxon>Vibrionales</taxon>
        <taxon>Vibrionaceae</taxon>
        <taxon>Photobacterium</taxon>
    </lineage>
</organism>
<accession>A0A0J8V9Z9</accession>
<reference evidence="2 3" key="1">
    <citation type="submission" date="2018-01" db="EMBL/GenBank/DDBJ databases">
        <title>Whole genome sequencing of Histamine producing bacteria.</title>
        <authorList>
            <person name="Butler K."/>
        </authorList>
    </citation>
    <scope>NUCLEOTIDE SEQUENCE [LARGE SCALE GENOMIC DNA]</scope>
    <source>
        <strain evidence="2 3">DSM 24669</strain>
    </source>
</reference>
<dbReference type="PANTHER" id="PTHR35849:SF1">
    <property type="entry name" value="INTERMEMBRANE PHOSPHOLIPID TRANSPORT SYSTEM BINDING PROTEIN MLAB"/>
    <property type="match status" value="1"/>
</dbReference>
<feature type="domain" description="STAS" evidence="1">
    <location>
        <begin position="20"/>
        <end position="105"/>
    </location>
</feature>
<gene>
    <name evidence="2" type="ORF">C9I94_19555</name>
</gene>
<evidence type="ECO:0000259" key="1">
    <source>
        <dbReference type="PROSITE" id="PS50801"/>
    </source>
</evidence>
<dbReference type="InterPro" id="IPR058548">
    <property type="entry name" value="MlaB-like_STAS"/>
</dbReference>
<dbReference type="PROSITE" id="PS50801">
    <property type="entry name" value="STAS"/>
    <property type="match status" value="1"/>
</dbReference>
<dbReference type="RefSeq" id="WP_048899280.1">
    <property type="nucleotide sequence ID" value="NZ_AP024852.1"/>
</dbReference>
<dbReference type="EMBL" id="PYLZ01000012">
    <property type="protein sequence ID" value="PSW22701.1"/>
    <property type="molecule type" value="Genomic_DNA"/>
</dbReference>
<name>A0A0J8V9Z9_9GAMM</name>
<dbReference type="Proteomes" id="UP000240481">
    <property type="component" value="Unassembled WGS sequence"/>
</dbReference>
<dbReference type="InterPro" id="IPR036513">
    <property type="entry name" value="STAS_dom_sf"/>
</dbReference>
<dbReference type="SUPFAM" id="SSF52091">
    <property type="entry name" value="SpoIIaa-like"/>
    <property type="match status" value="1"/>
</dbReference>
<evidence type="ECO:0000313" key="2">
    <source>
        <dbReference type="EMBL" id="PSW22701.1"/>
    </source>
</evidence>
<sequence>MSSAHTEVKWQMIADGHYCLSGRLERDTVSAFWRQREEWLPQQKAVTLDLSALERVDSAGMVMLLHLCQHIEQSGGQLTLCKMPEQLSTLLRLSHVDSLFAANIA</sequence>
<evidence type="ECO:0000313" key="3">
    <source>
        <dbReference type="Proteomes" id="UP000240481"/>
    </source>
</evidence>
<dbReference type="OrthoDB" id="5900662at2"/>
<dbReference type="InterPro" id="IPR052746">
    <property type="entry name" value="MlaB_ABC_Transporter"/>
</dbReference>
<dbReference type="STRING" id="680026.AB733_13365"/>
<dbReference type="PANTHER" id="PTHR35849">
    <property type="entry name" value="BLR2341 PROTEIN"/>
    <property type="match status" value="1"/>
</dbReference>
<dbReference type="Gene3D" id="3.30.750.24">
    <property type="entry name" value="STAS domain"/>
    <property type="match status" value="1"/>
</dbReference>